<dbReference type="AlphaFoldDB" id="A0A7V9YZY3"/>
<dbReference type="InterPro" id="IPR036388">
    <property type="entry name" value="WH-like_DNA-bd_sf"/>
</dbReference>
<evidence type="ECO:0000256" key="3">
    <source>
        <dbReference type="ARBA" id="ARBA00023163"/>
    </source>
</evidence>
<evidence type="ECO:0000259" key="4">
    <source>
        <dbReference type="PROSITE" id="PS50043"/>
    </source>
</evidence>
<keyword evidence="1" id="KW-0805">Transcription regulation</keyword>
<dbReference type="GO" id="GO:0003677">
    <property type="term" value="F:DNA binding"/>
    <property type="evidence" value="ECO:0007669"/>
    <property type="project" value="UniProtKB-KW"/>
</dbReference>
<dbReference type="PANTHER" id="PTHR44688">
    <property type="entry name" value="DNA-BINDING TRANSCRIPTIONAL ACTIVATOR DEVR_DOSR"/>
    <property type="match status" value="1"/>
</dbReference>
<keyword evidence="6" id="KW-1185">Reference proteome</keyword>
<sequence length="83" mass="9720">MQPFLSEREKEVALLIAKGYKDTEIAKQLFISRRRVGEIVSSIKNKFQVSSRVKIGILVYHMGWLDIKEIIKEEEYAEKSTIY</sequence>
<comment type="caution">
    <text evidence="5">The sequence shown here is derived from an EMBL/GenBank/DDBJ whole genome shotgun (WGS) entry which is preliminary data.</text>
</comment>
<reference evidence="5 6" key="1">
    <citation type="submission" date="2020-07" db="EMBL/GenBank/DDBJ databases">
        <title>Genomic Encyclopedia of Type Strains, Phase IV (KMG-IV): sequencing the most valuable type-strain genomes for metagenomic binning, comparative biology and taxonomic classification.</title>
        <authorList>
            <person name="Goeker M."/>
        </authorList>
    </citation>
    <scope>NUCLEOTIDE SEQUENCE [LARGE SCALE GENOMIC DNA]</scope>
    <source>
        <strain evidence="5 6">DSM 25220</strain>
    </source>
</reference>
<organism evidence="5 6">
    <name type="scientific">[Anoxybacillus] calidus</name>
    <dbReference type="NCBI Taxonomy" id="575178"/>
    <lineage>
        <taxon>Bacteria</taxon>
        <taxon>Bacillati</taxon>
        <taxon>Bacillota</taxon>
        <taxon>Bacilli</taxon>
        <taxon>Bacillales</taxon>
        <taxon>Anoxybacillaceae</taxon>
        <taxon>Paranoxybacillus</taxon>
    </lineage>
</organism>
<name>A0A7V9YZY3_9BACL</name>
<dbReference type="SMART" id="SM00421">
    <property type="entry name" value="HTH_LUXR"/>
    <property type="match status" value="1"/>
</dbReference>
<dbReference type="PROSITE" id="PS50043">
    <property type="entry name" value="HTH_LUXR_2"/>
    <property type="match status" value="1"/>
</dbReference>
<dbReference type="Proteomes" id="UP000580891">
    <property type="component" value="Unassembled WGS sequence"/>
</dbReference>
<gene>
    <name evidence="5" type="ORF">HNQ85_001662</name>
</gene>
<protein>
    <submittedName>
        <fullName evidence="5">NarL family two-component system response regulator LiaR</fullName>
    </submittedName>
</protein>
<dbReference type="Gene3D" id="1.10.10.10">
    <property type="entry name" value="Winged helix-like DNA-binding domain superfamily/Winged helix DNA-binding domain"/>
    <property type="match status" value="1"/>
</dbReference>
<accession>A0A7V9YZY3</accession>
<evidence type="ECO:0000256" key="1">
    <source>
        <dbReference type="ARBA" id="ARBA00023015"/>
    </source>
</evidence>
<dbReference type="EMBL" id="JACDUU010000003">
    <property type="protein sequence ID" value="MBA2871392.1"/>
    <property type="molecule type" value="Genomic_DNA"/>
</dbReference>
<dbReference type="SUPFAM" id="SSF46894">
    <property type="entry name" value="C-terminal effector domain of the bipartite response regulators"/>
    <property type="match status" value="1"/>
</dbReference>
<evidence type="ECO:0000256" key="2">
    <source>
        <dbReference type="ARBA" id="ARBA00023125"/>
    </source>
</evidence>
<feature type="domain" description="HTH luxR-type" evidence="4">
    <location>
        <begin position="1"/>
        <end position="63"/>
    </location>
</feature>
<dbReference type="InterPro" id="IPR000792">
    <property type="entry name" value="Tscrpt_reg_LuxR_C"/>
</dbReference>
<dbReference type="GO" id="GO:0006355">
    <property type="term" value="P:regulation of DNA-templated transcription"/>
    <property type="evidence" value="ECO:0007669"/>
    <property type="project" value="InterPro"/>
</dbReference>
<dbReference type="PRINTS" id="PR00038">
    <property type="entry name" value="HTHLUXR"/>
</dbReference>
<keyword evidence="3" id="KW-0804">Transcription</keyword>
<dbReference type="PANTHER" id="PTHR44688:SF16">
    <property type="entry name" value="DNA-BINDING TRANSCRIPTIONAL ACTIVATOR DEVR_DOSR"/>
    <property type="match status" value="1"/>
</dbReference>
<proteinExistence type="predicted"/>
<evidence type="ECO:0000313" key="6">
    <source>
        <dbReference type="Proteomes" id="UP000580891"/>
    </source>
</evidence>
<dbReference type="RefSeq" id="WP_181537220.1">
    <property type="nucleotide sequence ID" value="NZ_JACDUU010000003.1"/>
</dbReference>
<keyword evidence="2" id="KW-0238">DNA-binding</keyword>
<dbReference type="Pfam" id="PF00196">
    <property type="entry name" value="GerE"/>
    <property type="match status" value="1"/>
</dbReference>
<dbReference type="InterPro" id="IPR016032">
    <property type="entry name" value="Sig_transdc_resp-reg_C-effctor"/>
</dbReference>
<evidence type="ECO:0000313" key="5">
    <source>
        <dbReference type="EMBL" id="MBA2871392.1"/>
    </source>
</evidence>